<reference evidence="1" key="1">
    <citation type="journal article" date="2020" name="bioRxiv">
        <title>Chromosome-level reference genome of the European wasp spider Argiope bruennichi: a resource for studies on range expansion and evolutionary adaptation.</title>
        <authorList>
            <person name="Sheffer M.M."/>
            <person name="Hoppe A."/>
            <person name="Krehenwinkel H."/>
            <person name="Uhl G."/>
            <person name="Kuss A.W."/>
            <person name="Jensen L."/>
            <person name="Jensen C."/>
            <person name="Gillespie R.G."/>
            <person name="Hoff K.J."/>
            <person name="Prost S."/>
        </authorList>
    </citation>
    <scope>NUCLEOTIDE SEQUENCE</scope>
</reference>
<dbReference type="EMBL" id="JABXBU010000002">
    <property type="protein sequence ID" value="KAF8794042.1"/>
    <property type="molecule type" value="Genomic_DNA"/>
</dbReference>
<sequence>MDIQDEEQDHVAIEMDFLDGPFADRAQLPALPREGTRQHRIAPDEPVGVLDGRQVRRYVVRGPELEDQKDYILDLEFLRMKNLMWMMYLLMRSESGIETGKSEEWKTGEHR</sequence>
<organism evidence="1 2">
    <name type="scientific">Argiope bruennichi</name>
    <name type="common">Wasp spider</name>
    <name type="synonym">Aranea bruennichi</name>
    <dbReference type="NCBI Taxonomy" id="94029"/>
    <lineage>
        <taxon>Eukaryota</taxon>
        <taxon>Metazoa</taxon>
        <taxon>Ecdysozoa</taxon>
        <taxon>Arthropoda</taxon>
        <taxon>Chelicerata</taxon>
        <taxon>Arachnida</taxon>
        <taxon>Araneae</taxon>
        <taxon>Araneomorphae</taxon>
        <taxon>Entelegynae</taxon>
        <taxon>Araneoidea</taxon>
        <taxon>Araneidae</taxon>
        <taxon>Argiope</taxon>
    </lineage>
</organism>
<evidence type="ECO:0000313" key="1">
    <source>
        <dbReference type="EMBL" id="KAF8794042.1"/>
    </source>
</evidence>
<proteinExistence type="predicted"/>
<dbReference type="Proteomes" id="UP000807504">
    <property type="component" value="Unassembled WGS sequence"/>
</dbReference>
<dbReference type="AlphaFoldDB" id="A0A8T0FTR0"/>
<comment type="caution">
    <text evidence="1">The sequence shown here is derived from an EMBL/GenBank/DDBJ whole genome shotgun (WGS) entry which is preliminary data.</text>
</comment>
<protein>
    <submittedName>
        <fullName evidence="1">Uncharacterized protein</fullName>
    </submittedName>
</protein>
<accession>A0A8T0FTR0</accession>
<evidence type="ECO:0000313" key="2">
    <source>
        <dbReference type="Proteomes" id="UP000807504"/>
    </source>
</evidence>
<gene>
    <name evidence="1" type="ORF">HNY73_002065</name>
</gene>
<name>A0A8T0FTR0_ARGBR</name>
<keyword evidence="2" id="KW-1185">Reference proteome</keyword>
<reference evidence="1" key="2">
    <citation type="submission" date="2020-06" db="EMBL/GenBank/DDBJ databases">
        <authorList>
            <person name="Sheffer M."/>
        </authorList>
    </citation>
    <scope>NUCLEOTIDE SEQUENCE</scope>
</reference>